<dbReference type="AlphaFoldDB" id="A0A1I7MPU2"/>
<dbReference type="Pfam" id="PF00155">
    <property type="entry name" value="Aminotran_1_2"/>
    <property type="match status" value="1"/>
</dbReference>
<dbReference type="GO" id="GO:0030170">
    <property type="term" value="F:pyridoxal phosphate binding"/>
    <property type="evidence" value="ECO:0007669"/>
    <property type="project" value="InterPro"/>
</dbReference>
<dbReference type="InterPro" id="IPR004839">
    <property type="entry name" value="Aminotransferase_I/II_large"/>
</dbReference>
<comment type="similarity">
    <text evidence="2 6">Belongs to the class-I pyridoxal-phosphate-dependent aminotransferase family.</text>
</comment>
<dbReference type="PANTHER" id="PTHR46383:SF2">
    <property type="entry name" value="AMINOTRANSFERASE"/>
    <property type="match status" value="1"/>
</dbReference>
<evidence type="ECO:0000313" key="8">
    <source>
        <dbReference type="EMBL" id="SFV23950.1"/>
    </source>
</evidence>
<dbReference type="SUPFAM" id="SSF53383">
    <property type="entry name" value="PLP-dependent transferases"/>
    <property type="match status" value="1"/>
</dbReference>
<name>A0A1I7MPU2_9MICC</name>
<keyword evidence="3 6" id="KW-0032">Aminotransferase</keyword>
<dbReference type="InterPro" id="IPR015424">
    <property type="entry name" value="PyrdxlP-dep_Trfase"/>
</dbReference>
<accession>A0A1I7MPU2</accession>
<evidence type="ECO:0000256" key="2">
    <source>
        <dbReference type="ARBA" id="ARBA00007441"/>
    </source>
</evidence>
<gene>
    <name evidence="8" type="ORF">SAMN04487966_10933</name>
</gene>
<comment type="cofactor">
    <cofactor evidence="1 6">
        <name>pyridoxal 5'-phosphate</name>
        <dbReference type="ChEBI" id="CHEBI:597326"/>
    </cofactor>
</comment>
<dbReference type="InterPro" id="IPR015421">
    <property type="entry name" value="PyrdxlP-dep_Trfase_major"/>
</dbReference>
<sequence>MNRSRQPLGPSSRSQVPDFEVMNILGRVSQLRQAGHEVISLCAGEPGGGAPSGVNQAAAEVHGSGRALNYTPILGIPELREAIAGHYRRWYGLDVQAGQVAVTTGSSGAFVTGFLAAFNPGDRVAMARPGYPAYRNILQALGCQVVEIDAGPQVRFQPTPELLEEAERVHGPLAGLVIASPNNPTGTMVTREELGALAAWCAERGVRLVSDEIYHGITYADTAQVGDEPGDERGVCAWEFSREAVVISSFSKYWGMPGWRIGWMLMPDDLAAAVSGLTGSVSLCPPAAAQYAAVEAFSEQSYAECDAQVAEFARTRELVLARAQELGWMDAAPADGAFYFYARPGERMLERYGSSAVYCAALLEQAHVALTPGGDFDSRGGDRYVRLSFAAGYDAVAQALDRIMEFQRG</sequence>
<feature type="domain" description="Aminotransferase class I/classII large" evidence="7">
    <location>
        <begin position="37"/>
        <end position="395"/>
    </location>
</feature>
<keyword evidence="4 6" id="KW-0808">Transferase</keyword>
<dbReference type="InterPro" id="IPR050596">
    <property type="entry name" value="AspAT/PAT-like"/>
</dbReference>
<evidence type="ECO:0000256" key="3">
    <source>
        <dbReference type="ARBA" id="ARBA00022576"/>
    </source>
</evidence>
<dbReference type="InterPro" id="IPR004838">
    <property type="entry name" value="NHTrfase_class1_PyrdxlP-BS"/>
</dbReference>
<dbReference type="PROSITE" id="PS00105">
    <property type="entry name" value="AA_TRANSFER_CLASS_1"/>
    <property type="match status" value="1"/>
</dbReference>
<keyword evidence="5" id="KW-0663">Pyridoxal phosphate</keyword>
<dbReference type="PRINTS" id="PR00753">
    <property type="entry name" value="ACCSYNTHASE"/>
</dbReference>
<dbReference type="GO" id="GO:0006520">
    <property type="term" value="P:amino acid metabolic process"/>
    <property type="evidence" value="ECO:0007669"/>
    <property type="project" value="InterPro"/>
</dbReference>
<dbReference type="Proteomes" id="UP000198881">
    <property type="component" value="Unassembled WGS sequence"/>
</dbReference>
<keyword evidence="9" id="KW-1185">Reference proteome</keyword>
<dbReference type="STRING" id="574650.SAMN04487966_10933"/>
<proteinExistence type="inferred from homology"/>
<evidence type="ECO:0000256" key="5">
    <source>
        <dbReference type="ARBA" id="ARBA00022898"/>
    </source>
</evidence>
<evidence type="ECO:0000256" key="1">
    <source>
        <dbReference type="ARBA" id="ARBA00001933"/>
    </source>
</evidence>
<dbReference type="CDD" id="cd00609">
    <property type="entry name" value="AAT_like"/>
    <property type="match status" value="1"/>
</dbReference>
<evidence type="ECO:0000259" key="7">
    <source>
        <dbReference type="Pfam" id="PF00155"/>
    </source>
</evidence>
<dbReference type="Gene3D" id="3.40.640.10">
    <property type="entry name" value="Type I PLP-dependent aspartate aminotransferase-like (Major domain)"/>
    <property type="match status" value="1"/>
</dbReference>
<dbReference type="EMBL" id="FPCG01000009">
    <property type="protein sequence ID" value="SFV23950.1"/>
    <property type="molecule type" value="Genomic_DNA"/>
</dbReference>
<dbReference type="GO" id="GO:0008483">
    <property type="term" value="F:transaminase activity"/>
    <property type="evidence" value="ECO:0007669"/>
    <property type="project" value="UniProtKB-KW"/>
</dbReference>
<reference evidence="8 9" key="1">
    <citation type="submission" date="2016-10" db="EMBL/GenBank/DDBJ databases">
        <authorList>
            <person name="de Groot N.N."/>
        </authorList>
    </citation>
    <scope>NUCLEOTIDE SEQUENCE [LARGE SCALE GENOMIC DNA]</scope>
    <source>
        <strain evidence="8 9">CGMCC 1.7054</strain>
    </source>
</reference>
<organism evidence="8 9">
    <name type="scientific">Micrococcus terreus</name>
    <dbReference type="NCBI Taxonomy" id="574650"/>
    <lineage>
        <taxon>Bacteria</taxon>
        <taxon>Bacillati</taxon>
        <taxon>Actinomycetota</taxon>
        <taxon>Actinomycetes</taxon>
        <taxon>Micrococcales</taxon>
        <taxon>Micrococcaceae</taxon>
        <taxon>Micrococcus</taxon>
    </lineage>
</organism>
<dbReference type="PANTHER" id="PTHR46383">
    <property type="entry name" value="ASPARTATE AMINOTRANSFERASE"/>
    <property type="match status" value="1"/>
</dbReference>
<evidence type="ECO:0000256" key="4">
    <source>
        <dbReference type="ARBA" id="ARBA00022679"/>
    </source>
</evidence>
<evidence type="ECO:0000313" key="9">
    <source>
        <dbReference type="Proteomes" id="UP000198881"/>
    </source>
</evidence>
<protein>
    <recommendedName>
        <fullName evidence="6">Aminotransferase</fullName>
        <ecNumber evidence="6">2.6.1.-</ecNumber>
    </recommendedName>
</protein>
<evidence type="ECO:0000256" key="6">
    <source>
        <dbReference type="RuleBase" id="RU000481"/>
    </source>
</evidence>
<dbReference type="EC" id="2.6.1.-" evidence="6"/>